<organism evidence="2 3">
    <name type="scientific">Trichoderma cornu-damae</name>
    <dbReference type="NCBI Taxonomy" id="654480"/>
    <lineage>
        <taxon>Eukaryota</taxon>
        <taxon>Fungi</taxon>
        <taxon>Dikarya</taxon>
        <taxon>Ascomycota</taxon>
        <taxon>Pezizomycotina</taxon>
        <taxon>Sordariomycetes</taxon>
        <taxon>Hypocreomycetidae</taxon>
        <taxon>Hypocreales</taxon>
        <taxon>Hypocreaceae</taxon>
        <taxon>Trichoderma</taxon>
    </lineage>
</organism>
<feature type="region of interest" description="Disordered" evidence="1">
    <location>
        <begin position="298"/>
        <end position="317"/>
    </location>
</feature>
<dbReference type="OrthoDB" id="66510at2759"/>
<dbReference type="PANTHER" id="PTHR13618:SF1">
    <property type="entry name" value="PROTEIN ROGDI HOMOLOG"/>
    <property type="match status" value="1"/>
</dbReference>
<accession>A0A9P8QHF6</accession>
<evidence type="ECO:0000313" key="3">
    <source>
        <dbReference type="Proteomes" id="UP000827724"/>
    </source>
</evidence>
<dbReference type="InterPro" id="IPR028241">
    <property type="entry name" value="RAVE2/Rogdi"/>
</dbReference>
<sequence>MSLDIWPPVSPEELEIKVAEAQVGRGTRMLISFKKRELAWIVGRTLNVCEDLKHGLEDCYALLAPVDPGSTLVMSTPRNERVKGTITRVGTRIVKGVIMHCGAPFVRVRRGTARHGMADAMRHLQTLGLQFRTIAPQTLTLSQSFPIHIHVLDALHTHLTESIDLLGMLLSSGKPSDSEAKPSPGTEAQALSSGLRLLADSISSSIALLKGPPLNETDTNWTSQSCPPSHFSPPLTQNFSLYITLQECSIVLFMRALEPVDAPVHFGTKLGLAIGTYRRLEHDEMDMVFKYKPGGDDLSDTKRGSANHGVEPQAAARRRPNAPLEEVYVREKVRVESADPSLISLYSKLGYLNIMLEQARRNLDAVMSVQLKTYTE</sequence>
<keyword evidence="3" id="KW-1185">Reference proteome</keyword>
<evidence type="ECO:0008006" key="4">
    <source>
        <dbReference type="Google" id="ProtNLM"/>
    </source>
</evidence>
<name>A0A9P8QHF6_9HYPO</name>
<gene>
    <name evidence="2" type="ORF">Trco_006952</name>
</gene>
<dbReference type="Pfam" id="PF10259">
    <property type="entry name" value="Rogdi_lz"/>
    <property type="match status" value="1"/>
</dbReference>
<protein>
    <recommendedName>
        <fullName evidence="4">37S ribosomal protein rsm22</fullName>
    </recommendedName>
</protein>
<dbReference type="GO" id="GO:0043291">
    <property type="term" value="C:RAVE complex"/>
    <property type="evidence" value="ECO:0007669"/>
    <property type="project" value="TreeGrafter"/>
</dbReference>
<reference evidence="2" key="1">
    <citation type="submission" date="2021-08" db="EMBL/GenBank/DDBJ databases">
        <title>Chromosome-Level Trichoderma cornu-damae using Hi-C Data.</title>
        <authorList>
            <person name="Kim C.S."/>
        </authorList>
    </citation>
    <scope>NUCLEOTIDE SEQUENCE</scope>
    <source>
        <strain evidence="2">KA19-0412C</strain>
    </source>
</reference>
<evidence type="ECO:0000313" key="2">
    <source>
        <dbReference type="EMBL" id="KAH6605245.1"/>
    </source>
</evidence>
<dbReference type="AlphaFoldDB" id="A0A9P8QHF6"/>
<dbReference type="Proteomes" id="UP000827724">
    <property type="component" value="Unassembled WGS sequence"/>
</dbReference>
<dbReference type="EMBL" id="JAIWOZ010000005">
    <property type="protein sequence ID" value="KAH6605245.1"/>
    <property type="molecule type" value="Genomic_DNA"/>
</dbReference>
<comment type="caution">
    <text evidence="2">The sequence shown here is derived from an EMBL/GenBank/DDBJ whole genome shotgun (WGS) entry which is preliminary data.</text>
</comment>
<dbReference type="PANTHER" id="PTHR13618">
    <property type="entry name" value="LEUCINE ZIPPER CONTAINING TRANSCRIPTION FACTOR LZF1"/>
    <property type="match status" value="1"/>
</dbReference>
<proteinExistence type="predicted"/>
<evidence type="ECO:0000256" key="1">
    <source>
        <dbReference type="SAM" id="MobiDB-lite"/>
    </source>
</evidence>